<gene>
    <name evidence="5" type="ORF">EKG38_24160</name>
</gene>
<dbReference type="PANTHER" id="PTHR43434">
    <property type="entry name" value="PHOSPHOGLYCOLATE PHOSPHATASE"/>
    <property type="match status" value="1"/>
</dbReference>
<comment type="pathway">
    <text evidence="2">Organic acid metabolism; glycolate biosynthesis; glycolate from 2-phosphoglycolate: step 1/1.</text>
</comment>
<reference evidence="5 6" key="1">
    <citation type="submission" date="2018-12" db="EMBL/GenBank/DDBJ databases">
        <authorList>
            <person name="Yu L."/>
        </authorList>
    </citation>
    <scope>NUCLEOTIDE SEQUENCE [LARGE SCALE GENOMIC DNA]</scope>
    <source>
        <strain evidence="5 6">HAW-EB2</strain>
    </source>
</reference>
<dbReference type="PANTHER" id="PTHR43434:SF1">
    <property type="entry name" value="PHOSPHOGLYCOLATE PHOSPHATASE"/>
    <property type="match status" value="1"/>
</dbReference>
<evidence type="ECO:0000313" key="6">
    <source>
        <dbReference type="Proteomes" id="UP000267448"/>
    </source>
</evidence>
<dbReference type="EMBL" id="RXNU01000026">
    <property type="protein sequence ID" value="RTR35969.1"/>
    <property type="molecule type" value="Genomic_DNA"/>
</dbReference>
<dbReference type="GO" id="GO:0006281">
    <property type="term" value="P:DNA repair"/>
    <property type="evidence" value="ECO:0007669"/>
    <property type="project" value="TreeGrafter"/>
</dbReference>
<dbReference type="Gene3D" id="1.10.150.240">
    <property type="entry name" value="Putative phosphatase, domain 2"/>
    <property type="match status" value="1"/>
</dbReference>
<dbReference type="InterPro" id="IPR036412">
    <property type="entry name" value="HAD-like_sf"/>
</dbReference>
<evidence type="ECO:0000256" key="1">
    <source>
        <dbReference type="ARBA" id="ARBA00000830"/>
    </source>
</evidence>
<dbReference type="InterPro" id="IPR023214">
    <property type="entry name" value="HAD_sf"/>
</dbReference>
<evidence type="ECO:0000256" key="2">
    <source>
        <dbReference type="ARBA" id="ARBA00004818"/>
    </source>
</evidence>
<evidence type="ECO:0000313" key="5">
    <source>
        <dbReference type="EMBL" id="RTR35969.1"/>
    </source>
</evidence>
<dbReference type="SFLD" id="SFLDS00003">
    <property type="entry name" value="Haloacid_Dehalogenase"/>
    <property type="match status" value="1"/>
</dbReference>
<comment type="caution">
    <text evidence="5">The sequence shown here is derived from an EMBL/GenBank/DDBJ whole genome shotgun (WGS) entry which is preliminary data.</text>
</comment>
<dbReference type="Pfam" id="PF00702">
    <property type="entry name" value="Hydrolase"/>
    <property type="match status" value="1"/>
</dbReference>
<sequence>MHQIFNYNLYIFDCDGVILDSNALKVQAMKEALEALSFKSELVTECVTYFANNFGKSRFHHVTHFVNEILELRSEQKAEIEAKILSDFSNQCKELYLTASLTPGFLNLIQTLPGKKFVASGSEQSELRAVFKTRGLDKYFVDVFGSPTLKTQLLSNILQSQPDARALMIGDAVSDFDASQENNIDFICYVPYSNVPMRMQLLSKEHQFEVIEHWPQQVLMDN</sequence>
<accession>A0A3S0LI04</accession>
<name>A0A3S0LI04_9GAMM</name>
<keyword evidence="6" id="KW-1185">Reference proteome</keyword>
<organism evidence="5 6">
    <name type="scientific">Shewanella canadensis</name>
    <dbReference type="NCBI Taxonomy" id="271096"/>
    <lineage>
        <taxon>Bacteria</taxon>
        <taxon>Pseudomonadati</taxon>
        <taxon>Pseudomonadota</taxon>
        <taxon>Gammaproteobacteria</taxon>
        <taxon>Alteromonadales</taxon>
        <taxon>Shewanellaceae</taxon>
        <taxon>Shewanella</taxon>
    </lineage>
</organism>
<dbReference type="InterPro" id="IPR050155">
    <property type="entry name" value="HAD-like_hydrolase_sf"/>
</dbReference>
<dbReference type="RefSeq" id="WP_126523438.1">
    <property type="nucleotide sequence ID" value="NZ_RXNU01000026.1"/>
</dbReference>
<dbReference type="InterPro" id="IPR023198">
    <property type="entry name" value="PGP-like_dom2"/>
</dbReference>
<protein>
    <recommendedName>
        <fullName evidence="4">phosphoglycolate phosphatase</fullName>
        <ecNumber evidence="4">3.1.3.18</ecNumber>
    </recommendedName>
</protein>
<dbReference type="GO" id="GO:0005829">
    <property type="term" value="C:cytosol"/>
    <property type="evidence" value="ECO:0007669"/>
    <property type="project" value="TreeGrafter"/>
</dbReference>
<dbReference type="OrthoDB" id="9782449at2"/>
<dbReference type="AlphaFoldDB" id="A0A3S0LI04"/>
<keyword evidence="5" id="KW-0378">Hydrolase</keyword>
<comment type="catalytic activity">
    <reaction evidence="1">
        <text>2-phosphoglycolate + H2O = glycolate + phosphate</text>
        <dbReference type="Rhea" id="RHEA:14369"/>
        <dbReference type="ChEBI" id="CHEBI:15377"/>
        <dbReference type="ChEBI" id="CHEBI:29805"/>
        <dbReference type="ChEBI" id="CHEBI:43474"/>
        <dbReference type="ChEBI" id="CHEBI:58033"/>
        <dbReference type="EC" id="3.1.3.18"/>
    </reaction>
</comment>
<dbReference type="EC" id="3.1.3.18" evidence="4"/>
<evidence type="ECO:0000256" key="3">
    <source>
        <dbReference type="ARBA" id="ARBA00006171"/>
    </source>
</evidence>
<dbReference type="SUPFAM" id="SSF56784">
    <property type="entry name" value="HAD-like"/>
    <property type="match status" value="1"/>
</dbReference>
<proteinExistence type="inferred from homology"/>
<dbReference type="Gene3D" id="3.40.50.1000">
    <property type="entry name" value="HAD superfamily/HAD-like"/>
    <property type="match status" value="1"/>
</dbReference>
<dbReference type="GO" id="GO:0008967">
    <property type="term" value="F:phosphoglycolate phosphatase activity"/>
    <property type="evidence" value="ECO:0007669"/>
    <property type="project" value="UniProtKB-EC"/>
</dbReference>
<comment type="similarity">
    <text evidence="3">Belongs to the HAD-like hydrolase superfamily. CbbY/CbbZ/Gph/YieH family.</text>
</comment>
<evidence type="ECO:0000256" key="4">
    <source>
        <dbReference type="ARBA" id="ARBA00013078"/>
    </source>
</evidence>
<dbReference type="Proteomes" id="UP000267448">
    <property type="component" value="Unassembled WGS sequence"/>
</dbReference>
<dbReference type="SFLD" id="SFLDG01129">
    <property type="entry name" value="C1.5:_HAD__Beta-PGM__Phosphata"/>
    <property type="match status" value="1"/>
</dbReference>